<gene>
    <name evidence="1" type="ORF">NLG97_g11255</name>
</gene>
<protein>
    <submittedName>
        <fullName evidence="1">Uncharacterized protein</fullName>
    </submittedName>
</protein>
<dbReference type="Proteomes" id="UP001148737">
    <property type="component" value="Unassembled WGS sequence"/>
</dbReference>
<comment type="caution">
    <text evidence="1">The sequence shown here is derived from an EMBL/GenBank/DDBJ whole genome shotgun (WGS) entry which is preliminary data.</text>
</comment>
<reference evidence="1" key="1">
    <citation type="submission" date="2022-07" db="EMBL/GenBank/DDBJ databases">
        <title>Genome Sequence of Lecanicillium saksenae.</title>
        <authorList>
            <person name="Buettner E."/>
        </authorList>
    </citation>
    <scope>NUCLEOTIDE SEQUENCE</scope>
    <source>
        <strain evidence="1">VT-O1</strain>
    </source>
</reference>
<sequence length="129" mass="14603">MAVASRPLQWLCSLLLLVGVASALKFELVAHTGGESHRKERCIRNFVNRDTMVAVKSVVSGFKGDGMMVNIHIRDALGNEYGRPRDVVGENRVVFTSHSDAAFDVCYENLFSGCTFFLRYWSRRRKKKC</sequence>
<evidence type="ECO:0000313" key="2">
    <source>
        <dbReference type="Proteomes" id="UP001148737"/>
    </source>
</evidence>
<accession>A0ACC1QE12</accession>
<keyword evidence="2" id="KW-1185">Reference proteome</keyword>
<organism evidence="1 2">
    <name type="scientific">Lecanicillium saksenae</name>
    <dbReference type="NCBI Taxonomy" id="468837"/>
    <lineage>
        <taxon>Eukaryota</taxon>
        <taxon>Fungi</taxon>
        <taxon>Dikarya</taxon>
        <taxon>Ascomycota</taxon>
        <taxon>Pezizomycotina</taxon>
        <taxon>Sordariomycetes</taxon>
        <taxon>Hypocreomycetidae</taxon>
        <taxon>Hypocreales</taxon>
        <taxon>Cordycipitaceae</taxon>
        <taxon>Lecanicillium</taxon>
    </lineage>
</organism>
<dbReference type="EMBL" id="JANAKD010003437">
    <property type="protein sequence ID" value="KAJ3472137.1"/>
    <property type="molecule type" value="Genomic_DNA"/>
</dbReference>
<proteinExistence type="predicted"/>
<evidence type="ECO:0000313" key="1">
    <source>
        <dbReference type="EMBL" id="KAJ3472137.1"/>
    </source>
</evidence>
<name>A0ACC1QE12_9HYPO</name>